<dbReference type="GO" id="GO:0019825">
    <property type="term" value="F:oxygen binding"/>
    <property type="evidence" value="ECO:0007669"/>
    <property type="project" value="InterPro"/>
</dbReference>
<dbReference type="EMBL" id="KB743924">
    <property type="protein sequence ID" value="EOA96591.1"/>
    <property type="molecule type" value="Genomic_DNA"/>
</dbReference>
<evidence type="ECO:0000256" key="3">
    <source>
        <dbReference type="ARBA" id="ARBA00022617"/>
    </source>
</evidence>
<dbReference type="SUPFAM" id="SSF46458">
    <property type="entry name" value="Globin-like"/>
    <property type="match status" value="1"/>
</dbReference>
<organism evidence="12 13">
    <name type="scientific">Anas platyrhynchos</name>
    <name type="common">Mallard</name>
    <name type="synonym">Anas boschas</name>
    <dbReference type="NCBI Taxonomy" id="8839"/>
    <lineage>
        <taxon>Eukaryota</taxon>
        <taxon>Metazoa</taxon>
        <taxon>Chordata</taxon>
        <taxon>Craniata</taxon>
        <taxon>Vertebrata</taxon>
        <taxon>Euteleostomi</taxon>
        <taxon>Archelosauria</taxon>
        <taxon>Archosauria</taxon>
        <taxon>Dinosauria</taxon>
        <taxon>Saurischia</taxon>
        <taxon>Theropoda</taxon>
        <taxon>Coelurosauria</taxon>
        <taxon>Aves</taxon>
        <taxon>Neognathae</taxon>
        <taxon>Galloanserae</taxon>
        <taxon>Anseriformes</taxon>
        <taxon>Anatidae</taxon>
        <taxon>Anatinae</taxon>
        <taxon>Anas</taxon>
    </lineage>
</organism>
<gene>
    <name evidence="12" type="ORF">Anapl_10052</name>
</gene>
<evidence type="ECO:0000313" key="12">
    <source>
        <dbReference type="EMBL" id="EOA96591.1"/>
    </source>
</evidence>
<evidence type="ECO:0000256" key="4">
    <source>
        <dbReference type="ARBA" id="ARBA00022621"/>
    </source>
</evidence>
<comment type="similarity">
    <text evidence="1">Belongs to the globin family.</text>
</comment>
<evidence type="ECO:0000313" key="13">
    <source>
        <dbReference type="Proteomes" id="UP000296049"/>
    </source>
</evidence>
<evidence type="ECO:0000256" key="6">
    <source>
        <dbReference type="ARBA" id="ARBA00023004"/>
    </source>
</evidence>
<dbReference type="InterPro" id="IPR012292">
    <property type="entry name" value="Globin/Proto"/>
</dbReference>
<feature type="region of interest" description="Disordered" evidence="10">
    <location>
        <begin position="183"/>
        <end position="261"/>
    </location>
</feature>
<feature type="compositionally biased region" description="Basic and acidic residues" evidence="10">
    <location>
        <begin position="203"/>
        <end position="230"/>
    </location>
</feature>
<feature type="region of interest" description="Disordered" evidence="10">
    <location>
        <begin position="574"/>
        <end position="597"/>
    </location>
</feature>
<dbReference type="Gene3D" id="1.10.490.10">
    <property type="entry name" value="Globins"/>
    <property type="match status" value="1"/>
</dbReference>
<keyword evidence="4" id="KW-0561">Oxygen transport</keyword>
<dbReference type="GO" id="GO:0020037">
    <property type="term" value="F:heme binding"/>
    <property type="evidence" value="ECO:0007669"/>
    <property type="project" value="InterPro"/>
</dbReference>
<accession>R0JHX0</accession>
<keyword evidence="6" id="KW-0408">Iron</keyword>
<keyword evidence="5" id="KW-0479">Metal-binding</keyword>
<dbReference type="PRINTS" id="PR00612">
    <property type="entry name" value="ALPHAHAEM"/>
</dbReference>
<evidence type="ECO:0000259" key="11">
    <source>
        <dbReference type="PROSITE" id="PS01033"/>
    </source>
</evidence>
<dbReference type="Pfam" id="PF00042">
    <property type="entry name" value="Globin"/>
    <property type="match status" value="1"/>
</dbReference>
<dbReference type="GO" id="GO:0005344">
    <property type="term" value="F:oxygen carrier activity"/>
    <property type="evidence" value="ECO:0007669"/>
    <property type="project" value="UniProtKB-KW"/>
</dbReference>
<dbReference type="PANTHER" id="PTHR11442:SF48">
    <property type="entry name" value="HEMOGLOBIN SUBUNIT ALPHA"/>
    <property type="match status" value="1"/>
</dbReference>
<evidence type="ECO:0000256" key="2">
    <source>
        <dbReference type="ARBA" id="ARBA00022448"/>
    </source>
</evidence>
<dbReference type="GO" id="GO:0043177">
    <property type="term" value="F:organic acid binding"/>
    <property type="evidence" value="ECO:0007669"/>
    <property type="project" value="TreeGrafter"/>
</dbReference>
<feature type="region of interest" description="Disordered" evidence="10">
    <location>
        <begin position="111"/>
        <end position="170"/>
    </location>
</feature>
<dbReference type="GO" id="GO:0005833">
    <property type="term" value="C:hemoglobin complex"/>
    <property type="evidence" value="ECO:0007669"/>
    <property type="project" value="InterPro"/>
</dbReference>
<feature type="domain" description="Globin" evidence="11">
    <location>
        <begin position="1"/>
        <end position="85"/>
    </location>
</feature>
<reference evidence="13" key="1">
    <citation type="journal article" date="2013" name="Nat. Genet.">
        <title>The duck genome and transcriptome provide insight into an avian influenza virus reservoir species.</title>
        <authorList>
            <person name="Huang Y."/>
            <person name="Li Y."/>
            <person name="Burt D.W."/>
            <person name="Chen H."/>
            <person name="Zhang Y."/>
            <person name="Qian W."/>
            <person name="Kim H."/>
            <person name="Gan S."/>
            <person name="Zhao Y."/>
            <person name="Li J."/>
            <person name="Yi K."/>
            <person name="Feng H."/>
            <person name="Zhu P."/>
            <person name="Li B."/>
            <person name="Liu Q."/>
            <person name="Fairley S."/>
            <person name="Magor K.E."/>
            <person name="Du Z."/>
            <person name="Hu X."/>
            <person name="Goodman L."/>
            <person name="Tafer H."/>
            <person name="Vignal A."/>
            <person name="Lee T."/>
            <person name="Kim K.W."/>
            <person name="Sheng Z."/>
            <person name="An Y."/>
            <person name="Searle S."/>
            <person name="Herrero J."/>
            <person name="Groenen M.A."/>
            <person name="Crooijmans R.P."/>
            <person name="Faraut T."/>
            <person name="Cai Q."/>
            <person name="Webster R.G."/>
            <person name="Aldridge J.R."/>
            <person name="Warren W.C."/>
            <person name="Bartschat S."/>
            <person name="Kehr S."/>
            <person name="Marz M."/>
            <person name="Stadler P.F."/>
            <person name="Smith J."/>
            <person name="Kraus R.H."/>
            <person name="Zhao Y."/>
            <person name="Ren L."/>
            <person name="Fei J."/>
            <person name="Morisson M."/>
            <person name="Kaiser P."/>
            <person name="Griffin D.K."/>
            <person name="Rao M."/>
            <person name="Pitel F."/>
            <person name="Wang J."/>
            <person name="Li N."/>
        </authorList>
    </citation>
    <scope>NUCLEOTIDE SEQUENCE [LARGE SCALE GENOMIC DNA]</scope>
</reference>
<keyword evidence="3" id="KW-0349">Heme</keyword>
<dbReference type="PROSITE" id="PS01033">
    <property type="entry name" value="GLOBIN"/>
    <property type="match status" value="1"/>
</dbReference>
<dbReference type="GO" id="GO:0042744">
    <property type="term" value="P:hydrogen peroxide catabolic process"/>
    <property type="evidence" value="ECO:0007669"/>
    <property type="project" value="TreeGrafter"/>
</dbReference>
<dbReference type="Proteomes" id="UP000296049">
    <property type="component" value="Unassembled WGS sequence"/>
</dbReference>
<dbReference type="InterPro" id="IPR009050">
    <property type="entry name" value="Globin-like_sf"/>
</dbReference>
<dbReference type="GO" id="GO:0046872">
    <property type="term" value="F:metal ion binding"/>
    <property type="evidence" value="ECO:0007669"/>
    <property type="project" value="UniProtKB-KW"/>
</dbReference>
<dbReference type="InterPro" id="IPR002338">
    <property type="entry name" value="Hemoglobin_a-typ"/>
</dbReference>
<dbReference type="GO" id="GO:0072562">
    <property type="term" value="C:blood microparticle"/>
    <property type="evidence" value="ECO:0007669"/>
    <property type="project" value="TreeGrafter"/>
</dbReference>
<evidence type="ECO:0000256" key="5">
    <source>
        <dbReference type="ARBA" id="ARBA00022723"/>
    </source>
</evidence>
<dbReference type="InterPro" id="IPR050056">
    <property type="entry name" value="Hemoglobin_oxygen_transport"/>
</dbReference>
<evidence type="ECO:0000256" key="8">
    <source>
        <dbReference type="ARBA" id="ARBA00042338"/>
    </source>
</evidence>
<evidence type="ECO:0000256" key="7">
    <source>
        <dbReference type="ARBA" id="ARBA00041165"/>
    </source>
</evidence>
<dbReference type="PANTHER" id="PTHR11442">
    <property type="entry name" value="HEMOGLOBIN FAMILY MEMBER"/>
    <property type="match status" value="1"/>
</dbReference>
<evidence type="ECO:0000256" key="9">
    <source>
        <dbReference type="ARBA" id="ARBA00042652"/>
    </source>
</evidence>
<dbReference type="GO" id="GO:0031720">
    <property type="term" value="F:haptoglobin binding"/>
    <property type="evidence" value="ECO:0007669"/>
    <property type="project" value="TreeGrafter"/>
</dbReference>
<dbReference type="GO" id="GO:0004601">
    <property type="term" value="F:peroxidase activity"/>
    <property type="evidence" value="ECO:0007669"/>
    <property type="project" value="TreeGrafter"/>
</dbReference>
<protein>
    <recommendedName>
        <fullName evidence="7">Hemoglobin subunit alpha-A</fullName>
    </recommendedName>
    <alternativeName>
        <fullName evidence="8">Alpha-A-globin</fullName>
    </alternativeName>
    <alternativeName>
        <fullName evidence="9">Hemoglobin alpha-A chain</fullName>
    </alternativeName>
</protein>
<keyword evidence="13" id="KW-1185">Reference proteome</keyword>
<feature type="region of interest" description="Disordered" evidence="10">
    <location>
        <begin position="271"/>
        <end position="290"/>
    </location>
</feature>
<dbReference type="AlphaFoldDB" id="R0JHX0"/>
<proteinExistence type="inferred from homology"/>
<dbReference type="GO" id="GO:0031838">
    <property type="term" value="C:haptoglobin-hemoglobin complex"/>
    <property type="evidence" value="ECO:0007669"/>
    <property type="project" value="TreeGrafter"/>
</dbReference>
<evidence type="ECO:0000256" key="10">
    <source>
        <dbReference type="SAM" id="MobiDB-lite"/>
    </source>
</evidence>
<keyword evidence="2" id="KW-0813">Transport</keyword>
<sequence length="597" mass="64008">MFIAYPQTKTYFPHFDLSHGSAQIKAHGKKVAAALVEAVNHIDDIAGALSKLSRRRKKERFQTKPAPKNLPLAAHRCHQLNIASKGTEHYGTNPQLAWLSTGHLVSGRELISSKSSKQGPAQGPGAYLESRRGVFSTRSPLQPMRQHKRRGPRREQHEVTVPQPRTDASPLMAVSLAAAATGDLEADKKPSSEASAPAPPNNARKEEAPHPRKGKQKLELGGRCNPDKRSCTPTVVRPEGTSKSRGSVPSLTDGPLPGDAPVACAEADELQAGGEEPTDAVQHGPEHSHRWDPAKAPFGDLLKRWAQVSSPGVSDARGVRRNVPAMPCRLQSHSAGAPPPLGWNNALGTVLGTPMLLPPSPLPCRDPRGCAPVADKAGDGLRSVDLDRHRHRARVCRALSLRVSTLPAQLSCRCWRGEDVSDVVTEKRPRVHGALMLPGELLTPAKPTASFTPELGAGDGFRDSISSPLGSWVWQSDPVPSADLLGKGNTPCPQEPPSSAVQTRALIEEGQAGGLSGNLRLQDEPMFGNTVTLYLATLSTTLPKKPYVLCSSKAATKPALFQTPRARSHSLLQHPLCAPSSHPSLTLTRDSSHKQPR</sequence>
<feature type="compositionally biased region" description="Polar residues" evidence="10">
    <location>
        <begin position="241"/>
        <end position="250"/>
    </location>
</feature>
<dbReference type="InterPro" id="IPR000971">
    <property type="entry name" value="Globin"/>
</dbReference>
<evidence type="ECO:0000256" key="1">
    <source>
        <dbReference type="ARBA" id="ARBA00008705"/>
    </source>
</evidence>
<name>R0JHX0_ANAPL</name>